<keyword evidence="1" id="KW-1133">Transmembrane helix</keyword>
<sequence length="99" mass="10145">MALTPLWSTAMGDSVPMLITAGALLFVVGMINLAGPNLYGIEIGQLLAAGIAIMLPWLGNFAGSNIPAMTAWIGGGIAVIATVLAMKPSVDASHRLARQ</sequence>
<organism evidence="2 3">
    <name type="scientific">Paeniglutamicibacter terrestris</name>
    <dbReference type="NCBI Taxonomy" id="2723403"/>
    <lineage>
        <taxon>Bacteria</taxon>
        <taxon>Bacillati</taxon>
        <taxon>Actinomycetota</taxon>
        <taxon>Actinomycetes</taxon>
        <taxon>Micrococcales</taxon>
        <taxon>Micrococcaceae</taxon>
        <taxon>Paeniglutamicibacter</taxon>
    </lineage>
</organism>
<evidence type="ECO:0000256" key="1">
    <source>
        <dbReference type="SAM" id="Phobius"/>
    </source>
</evidence>
<protein>
    <submittedName>
        <fullName evidence="2">Uncharacterized protein</fullName>
    </submittedName>
</protein>
<feature type="transmembrane region" description="Helical" evidence="1">
    <location>
        <begin position="15"/>
        <end position="34"/>
    </location>
</feature>
<keyword evidence="1" id="KW-0472">Membrane</keyword>
<accession>A0ABX1FYW7</accession>
<comment type="caution">
    <text evidence="2">The sequence shown here is derived from an EMBL/GenBank/DDBJ whole genome shotgun (WGS) entry which is preliminary data.</text>
</comment>
<feature type="transmembrane region" description="Helical" evidence="1">
    <location>
        <begin position="46"/>
        <end position="63"/>
    </location>
</feature>
<proteinExistence type="predicted"/>
<keyword evidence="3" id="KW-1185">Reference proteome</keyword>
<gene>
    <name evidence="2" type="ORF">HED64_00275</name>
</gene>
<dbReference type="Proteomes" id="UP000746595">
    <property type="component" value="Unassembled WGS sequence"/>
</dbReference>
<keyword evidence="1" id="KW-0812">Transmembrane</keyword>
<dbReference type="EMBL" id="JAAWVT010000001">
    <property type="protein sequence ID" value="NKG19139.1"/>
    <property type="molecule type" value="Genomic_DNA"/>
</dbReference>
<reference evidence="2 3" key="1">
    <citation type="submission" date="2020-04" db="EMBL/GenBank/DDBJ databases">
        <title>Paeniglutamicibacter sp. ANT13_2, a novel actinomycete isolated from sediment in Antarctica.</title>
        <authorList>
            <person name="Sakdapetsiri C."/>
            <person name="Pinyakong O."/>
        </authorList>
    </citation>
    <scope>NUCLEOTIDE SEQUENCE [LARGE SCALE GENOMIC DNA]</scope>
    <source>
        <strain evidence="2 3">ANT13_2</strain>
    </source>
</reference>
<evidence type="ECO:0000313" key="3">
    <source>
        <dbReference type="Proteomes" id="UP000746595"/>
    </source>
</evidence>
<name>A0ABX1FYW7_9MICC</name>
<dbReference type="RefSeq" id="WP_168150171.1">
    <property type="nucleotide sequence ID" value="NZ_JAAWVT010000001.1"/>
</dbReference>
<feature type="transmembrane region" description="Helical" evidence="1">
    <location>
        <begin position="69"/>
        <end position="86"/>
    </location>
</feature>
<evidence type="ECO:0000313" key="2">
    <source>
        <dbReference type="EMBL" id="NKG19139.1"/>
    </source>
</evidence>